<dbReference type="Pfam" id="PF05154">
    <property type="entry name" value="TM2"/>
    <property type="match status" value="1"/>
</dbReference>
<dbReference type="GO" id="GO:0016020">
    <property type="term" value="C:membrane"/>
    <property type="evidence" value="ECO:0007669"/>
    <property type="project" value="UniProtKB-SubCell"/>
</dbReference>
<proteinExistence type="predicted"/>
<dbReference type="Proteomes" id="UP000289440">
    <property type="component" value="Chromosome"/>
</dbReference>
<comment type="subcellular location">
    <subcellularLocation>
        <location evidence="1">Membrane</location>
        <topology evidence="1">Multi-pass membrane protein</topology>
    </subcellularLocation>
</comment>
<evidence type="ECO:0000256" key="3">
    <source>
        <dbReference type="ARBA" id="ARBA00022989"/>
    </source>
</evidence>
<evidence type="ECO:0000256" key="5">
    <source>
        <dbReference type="SAM" id="Phobius"/>
    </source>
</evidence>
<reference evidence="7 8" key="1">
    <citation type="submission" date="2019-01" db="EMBL/GenBank/DDBJ databases">
        <authorList>
            <consortium name="Pathogen Informatics"/>
        </authorList>
    </citation>
    <scope>NUCLEOTIDE SEQUENCE [LARGE SCALE GENOMIC DNA]</scope>
    <source>
        <strain evidence="7 8">NCTC10166</strain>
    </source>
</reference>
<evidence type="ECO:0000313" key="8">
    <source>
        <dbReference type="Proteomes" id="UP000289440"/>
    </source>
</evidence>
<evidence type="ECO:0000256" key="4">
    <source>
        <dbReference type="ARBA" id="ARBA00023136"/>
    </source>
</evidence>
<evidence type="ECO:0000256" key="1">
    <source>
        <dbReference type="ARBA" id="ARBA00004141"/>
    </source>
</evidence>
<gene>
    <name evidence="7" type="ORF">NCTC10166_00633</name>
</gene>
<feature type="transmembrane region" description="Helical" evidence="5">
    <location>
        <begin position="127"/>
        <end position="154"/>
    </location>
</feature>
<feature type="domain" description="TM2" evidence="6">
    <location>
        <begin position="2"/>
        <end position="47"/>
    </location>
</feature>
<name>A0A449A5Z8_9BACT</name>
<dbReference type="EMBL" id="LR214951">
    <property type="protein sequence ID" value="VEU59654.1"/>
    <property type="molecule type" value="Genomic_DNA"/>
</dbReference>
<feature type="transmembrane region" description="Helical" evidence="5">
    <location>
        <begin position="32"/>
        <end position="50"/>
    </location>
</feature>
<dbReference type="AlphaFoldDB" id="A0A449A5Z8"/>
<evidence type="ECO:0000256" key="2">
    <source>
        <dbReference type="ARBA" id="ARBA00022692"/>
    </source>
</evidence>
<evidence type="ECO:0000259" key="6">
    <source>
        <dbReference type="Pfam" id="PF05154"/>
    </source>
</evidence>
<dbReference type="RefSeq" id="WP_129720027.1">
    <property type="nucleotide sequence ID" value="NZ_LR214951.1"/>
</dbReference>
<evidence type="ECO:0000313" key="7">
    <source>
        <dbReference type="EMBL" id="VEU59654.1"/>
    </source>
</evidence>
<keyword evidence="4 5" id="KW-0472">Membrane</keyword>
<keyword evidence="2 5" id="KW-0812">Transmembrane</keyword>
<accession>A0A449A5Z8</accession>
<dbReference type="KEGG" id="mnu:NCTC10166_00633"/>
<organism evidence="7 8">
    <name type="scientific">Mesomycoplasma neurolyticum</name>
    <dbReference type="NCBI Taxonomy" id="2120"/>
    <lineage>
        <taxon>Bacteria</taxon>
        <taxon>Bacillati</taxon>
        <taxon>Mycoplasmatota</taxon>
        <taxon>Mycoplasmoidales</taxon>
        <taxon>Metamycoplasmataceae</taxon>
        <taxon>Mesomycoplasma</taxon>
    </lineage>
</organism>
<feature type="transmembrane region" description="Helical" evidence="5">
    <location>
        <begin position="6"/>
        <end position="25"/>
    </location>
</feature>
<keyword evidence="8" id="KW-1185">Reference proteome</keyword>
<keyword evidence="3 5" id="KW-1133">Transmembrane helix</keyword>
<protein>
    <submittedName>
        <fullName evidence="7">TM2 domain</fullName>
    </submittedName>
</protein>
<dbReference type="InterPro" id="IPR007829">
    <property type="entry name" value="TM2"/>
</dbReference>
<sequence length="166" mass="19323">MSRKKIILIILTILFGWLGVGRFYLRKFFSGTIKFIFAILFLILAIYVLYNFSTNWNEATKIATEKSSEIDKTIKEIEEKINNSSNGIVALDGITNALLDIVGRENIRQIKDVVYWVNFVIYFKTNILLTFVTLILFVFIITMWILDIISVIFIKSQRLKTCHWVA</sequence>